<dbReference type="PANTHER" id="PTHR47978">
    <property type="match status" value="1"/>
</dbReference>
<dbReference type="Proteomes" id="UP000485058">
    <property type="component" value="Unassembled WGS sequence"/>
</dbReference>
<reference evidence="2 3" key="1">
    <citation type="submission" date="2020-02" db="EMBL/GenBank/DDBJ databases">
        <title>Draft genome sequence of Haematococcus lacustris strain NIES-144.</title>
        <authorList>
            <person name="Morimoto D."/>
            <person name="Nakagawa S."/>
            <person name="Yoshida T."/>
            <person name="Sawayama S."/>
        </authorList>
    </citation>
    <scope>NUCLEOTIDE SEQUENCE [LARGE SCALE GENOMIC DNA]</scope>
    <source>
        <strain evidence="2 3">NIES-144</strain>
    </source>
</reference>
<dbReference type="EMBL" id="BLLF01001316">
    <property type="protein sequence ID" value="GFH18543.1"/>
    <property type="molecule type" value="Genomic_DNA"/>
</dbReference>
<dbReference type="GO" id="GO:0005525">
    <property type="term" value="F:GTP binding"/>
    <property type="evidence" value="ECO:0007669"/>
    <property type="project" value="InterPro"/>
</dbReference>
<dbReference type="SUPFAM" id="SSF52540">
    <property type="entry name" value="P-loop containing nucleoside triphosphate hydrolases"/>
    <property type="match status" value="1"/>
</dbReference>
<dbReference type="AlphaFoldDB" id="A0A699Z7E8"/>
<keyword evidence="1" id="KW-0547">Nucleotide-binding</keyword>
<dbReference type="PROSITE" id="PS51421">
    <property type="entry name" value="RAS"/>
    <property type="match status" value="1"/>
</dbReference>
<dbReference type="InterPro" id="IPR001806">
    <property type="entry name" value="Small_GTPase"/>
</dbReference>
<dbReference type="InterPro" id="IPR027417">
    <property type="entry name" value="P-loop_NTPase"/>
</dbReference>
<comment type="caution">
    <text evidence="2">The sequence shown here is derived from an EMBL/GenBank/DDBJ whole genome shotgun (WGS) entry which is preliminary data.</text>
</comment>
<dbReference type="PRINTS" id="PR00449">
    <property type="entry name" value="RASTRNSFRMNG"/>
</dbReference>
<organism evidence="2 3">
    <name type="scientific">Haematococcus lacustris</name>
    <name type="common">Green alga</name>
    <name type="synonym">Haematococcus pluvialis</name>
    <dbReference type="NCBI Taxonomy" id="44745"/>
    <lineage>
        <taxon>Eukaryota</taxon>
        <taxon>Viridiplantae</taxon>
        <taxon>Chlorophyta</taxon>
        <taxon>core chlorophytes</taxon>
        <taxon>Chlorophyceae</taxon>
        <taxon>CS clade</taxon>
        <taxon>Chlamydomonadales</taxon>
        <taxon>Haematococcaceae</taxon>
        <taxon>Haematococcus</taxon>
    </lineage>
</organism>
<protein>
    <recommendedName>
        <fullName evidence="4">Ras-related protein RHN1</fullName>
    </recommendedName>
</protein>
<dbReference type="GO" id="GO:0003924">
    <property type="term" value="F:GTPase activity"/>
    <property type="evidence" value="ECO:0007669"/>
    <property type="project" value="InterPro"/>
</dbReference>
<dbReference type="SMART" id="SM00175">
    <property type="entry name" value="RAB"/>
    <property type="match status" value="1"/>
</dbReference>
<dbReference type="NCBIfam" id="TIGR00231">
    <property type="entry name" value="small_GTP"/>
    <property type="match status" value="1"/>
</dbReference>
<dbReference type="Gene3D" id="3.40.50.300">
    <property type="entry name" value="P-loop containing nucleotide triphosphate hydrolases"/>
    <property type="match status" value="1"/>
</dbReference>
<dbReference type="InterPro" id="IPR005225">
    <property type="entry name" value="Small_GTP-bd"/>
</dbReference>
<dbReference type="SMART" id="SM00174">
    <property type="entry name" value="RHO"/>
    <property type="match status" value="1"/>
</dbReference>
<dbReference type="SMART" id="SM00173">
    <property type="entry name" value="RAS"/>
    <property type="match status" value="1"/>
</dbReference>
<accession>A0A699Z7E8</accession>
<evidence type="ECO:0008006" key="4">
    <source>
        <dbReference type="Google" id="ProtNLM"/>
    </source>
</evidence>
<dbReference type="CDD" id="cd01860">
    <property type="entry name" value="Rab5_related"/>
    <property type="match status" value="1"/>
</dbReference>
<sequence>MEVQQQTVAKLVLLGEMGSGKSSLASTVGAAFLTKTIPELNVKFEIWDTAGQERYHSLAPMYYRGAMAAVIVYDITSTESLTRAKSWVKELQRQGNPNLIMALAGNKADLEEQRAVSSEEAAAYAAENNLFFLETSAKTAANVSELFMDIARKLPRVQSSAAGPGGQSGQQASIALSAASQPPAAAKVGCWCGWRALKTRVRSAARPDLVIIEAWAQSWVVKHGLYNMHKEDENRIDQEMERYCQTRLYSVLVWSGCALRVRSPLHTHPTVTCCVPFPEVWSVDLRMILSSI</sequence>
<dbReference type="Pfam" id="PF00071">
    <property type="entry name" value="Ras"/>
    <property type="match status" value="1"/>
</dbReference>
<evidence type="ECO:0000256" key="1">
    <source>
        <dbReference type="ARBA" id="ARBA00022741"/>
    </source>
</evidence>
<gene>
    <name evidence="2" type="ORF">HaLaN_15366</name>
</gene>
<proteinExistence type="predicted"/>
<keyword evidence="3" id="KW-1185">Reference proteome</keyword>
<dbReference type="PROSITE" id="PS51419">
    <property type="entry name" value="RAB"/>
    <property type="match status" value="1"/>
</dbReference>
<evidence type="ECO:0000313" key="2">
    <source>
        <dbReference type="EMBL" id="GFH18543.1"/>
    </source>
</evidence>
<dbReference type="FunFam" id="3.40.50.300:FF:000808">
    <property type="entry name" value="Small GTP-binding protein, putative"/>
    <property type="match status" value="1"/>
</dbReference>
<dbReference type="SMART" id="SM00176">
    <property type="entry name" value="RAN"/>
    <property type="match status" value="1"/>
</dbReference>
<evidence type="ECO:0000313" key="3">
    <source>
        <dbReference type="Proteomes" id="UP000485058"/>
    </source>
</evidence>
<name>A0A699Z7E8_HAELA</name>